<organism evidence="2 3">
    <name type="scientific">Streptomyces pseudovenezuelae</name>
    <dbReference type="NCBI Taxonomy" id="67350"/>
    <lineage>
        <taxon>Bacteria</taxon>
        <taxon>Bacillati</taxon>
        <taxon>Actinomycetota</taxon>
        <taxon>Actinomycetes</taxon>
        <taxon>Kitasatosporales</taxon>
        <taxon>Streptomycetaceae</taxon>
        <taxon>Streptomyces</taxon>
        <taxon>Streptomyces aurantiacus group</taxon>
    </lineage>
</organism>
<accession>A0ABT6LD39</accession>
<feature type="region of interest" description="Disordered" evidence="1">
    <location>
        <begin position="79"/>
        <end position="138"/>
    </location>
</feature>
<gene>
    <name evidence="2" type="ORF">M2283_001505</name>
</gene>
<evidence type="ECO:0000313" key="2">
    <source>
        <dbReference type="EMBL" id="MDH6214222.1"/>
    </source>
</evidence>
<feature type="compositionally biased region" description="Basic and acidic residues" evidence="1">
    <location>
        <begin position="100"/>
        <end position="113"/>
    </location>
</feature>
<proteinExistence type="predicted"/>
<name>A0ABT6LD39_9ACTN</name>
<feature type="compositionally biased region" description="Basic and acidic residues" evidence="1">
    <location>
        <begin position="176"/>
        <end position="187"/>
    </location>
</feature>
<protein>
    <submittedName>
        <fullName evidence="2">Uncharacterized protein</fullName>
    </submittedName>
</protein>
<evidence type="ECO:0000256" key="1">
    <source>
        <dbReference type="SAM" id="MobiDB-lite"/>
    </source>
</evidence>
<dbReference type="EMBL" id="JARXVH010000002">
    <property type="protein sequence ID" value="MDH6214222.1"/>
    <property type="molecule type" value="Genomic_DNA"/>
</dbReference>
<sequence>MPAFAFCLRERARRKTMSAVLAGMGRRGGSVPVAEEARAHQDGVFERAGRGRAGVSVDVVDSLYPSWYRVPEAKALPVPARRRAATEDAAPQARTPYHRRTSDGGKPPVERWSRPPRTTGVPEPPRLHTPGVPFGLGRHDGVAPVPDVLITIRIKDVSHRREMGMTPSSVQTRPAEAGHRVEPPRRELCQLGVVEDEEGGDRG</sequence>
<comment type="caution">
    <text evidence="2">The sequence shown here is derived from an EMBL/GenBank/DDBJ whole genome shotgun (WGS) entry which is preliminary data.</text>
</comment>
<evidence type="ECO:0000313" key="3">
    <source>
        <dbReference type="Proteomes" id="UP001160499"/>
    </source>
</evidence>
<feature type="region of interest" description="Disordered" evidence="1">
    <location>
        <begin position="162"/>
        <end position="187"/>
    </location>
</feature>
<reference evidence="2 3" key="1">
    <citation type="submission" date="2023-04" db="EMBL/GenBank/DDBJ databases">
        <title>Forest soil microbial communities from Buena Vista Peninsula, Colon Province, Panama.</title>
        <authorList>
            <person name="Bouskill N."/>
        </authorList>
    </citation>
    <scope>NUCLEOTIDE SEQUENCE [LARGE SCALE GENOMIC DNA]</scope>
    <source>
        <strain evidence="2 3">GGS1</strain>
    </source>
</reference>
<dbReference type="Proteomes" id="UP001160499">
    <property type="component" value="Unassembled WGS sequence"/>
</dbReference>
<keyword evidence="3" id="KW-1185">Reference proteome</keyword>